<sequence>MGASSLPLLAQLSLGGIPSNISTSSELRSASFGAEKVITLPAPPRAEIERLLEEESLGAPLVRATFRMGIPQEVDLSPSNSGTLSYDNEGRLIWELAIRSEGAAYLQLFFDRYSLEEGSRLFVLSPERNIVRGAFGAHNNTESNSLAIAPVAGEQLVVRYESPKGDYSLPNLHIGSVSYGFRSLMHETAGVYKPGEPWFVGGIDCAPNIVTHPELDNVSRSLVLVVARGSVVFSGALINNTAENGEAYVLTASHCLNGSFSYANNQAYRENTARQCVFYFNFRSPTGNVLTRPSEEQTLSGAEIVAWDEDHDLCLLRITGVEKEDANSVGRVPASYRPYFAGWNAGEHNPPYTAMHHPQASTARYTRCDSKIPIVDYDVKNKAWTNAHYHIDKWAVGTTAGGSSGSPLLDPEGRIIGGLTGGSSYCNTPFNDYYFAISRCWEGANASDATRLQPWLDPKATGKRNLGGLDPYAPLNPQRLSHNLYSLRRDSIERTAEYVARISGVRTFYHLSDSSRVLGLKIVATTGGTFPSGDITLYSGDAKGPKEELYTTKLRHPNYTHLGGKAPRTLGGDMEFFVPIPQNVTFAKDAYLYISVTGAKNNSSTPLQLPILRSKQLPRSGNSTQILPLGASLWQESNSGNLPSDLQYTGSFWIDAIVQPIQNGNSKEEDPAKERPFIVLLDNTMRIVLPKGGSGKTAVVSLYTILGERLCRVTTSQSVTDVSLPRLDSNKWVLWSIEYNGKVYRNLTQTF</sequence>
<accession>C3JAX2</accession>
<dbReference type="GO" id="GO:0006508">
    <property type="term" value="P:proteolysis"/>
    <property type="evidence" value="ECO:0007669"/>
    <property type="project" value="InterPro"/>
</dbReference>
<dbReference type="Gene3D" id="2.40.10.10">
    <property type="entry name" value="Trypsin-like serine proteases"/>
    <property type="match status" value="2"/>
</dbReference>
<gene>
    <name evidence="2" type="ORF">POREN0001_0364</name>
</gene>
<dbReference type="InterPro" id="IPR043504">
    <property type="entry name" value="Peptidase_S1_PA_chymotrypsin"/>
</dbReference>
<dbReference type="eggNOG" id="COG5640">
    <property type="taxonomic scope" value="Bacteria"/>
</dbReference>
<dbReference type="EMBL" id="ACNN01000020">
    <property type="protein sequence ID" value="EEN82801.1"/>
    <property type="molecule type" value="Genomic_DNA"/>
</dbReference>
<dbReference type="PROSITE" id="PS50240">
    <property type="entry name" value="TRYPSIN_DOM"/>
    <property type="match status" value="1"/>
</dbReference>
<name>C3JAX2_POREA</name>
<proteinExistence type="predicted"/>
<evidence type="ECO:0000313" key="3">
    <source>
        <dbReference type="Proteomes" id="UP000004295"/>
    </source>
</evidence>
<dbReference type="InterPro" id="IPR001254">
    <property type="entry name" value="Trypsin_dom"/>
</dbReference>
<comment type="caution">
    <text evidence="2">The sequence shown here is derived from an EMBL/GenBank/DDBJ whole genome shotgun (WGS) entry which is preliminary data.</text>
</comment>
<dbReference type="InterPro" id="IPR018114">
    <property type="entry name" value="TRYPSIN_HIS"/>
</dbReference>
<evidence type="ECO:0000313" key="2">
    <source>
        <dbReference type="EMBL" id="EEN82801.1"/>
    </source>
</evidence>
<dbReference type="MEROPS" id="S01.280"/>
<dbReference type="STRING" id="553175.POREN0001_0364"/>
<protein>
    <recommendedName>
        <fullName evidence="1">Peptidase S1 domain-containing protein</fullName>
    </recommendedName>
</protein>
<dbReference type="InterPro" id="IPR009003">
    <property type="entry name" value="Peptidase_S1_PA"/>
</dbReference>
<evidence type="ECO:0000259" key="1">
    <source>
        <dbReference type="PROSITE" id="PS50240"/>
    </source>
</evidence>
<keyword evidence="3" id="KW-1185">Reference proteome</keyword>
<reference evidence="2 3" key="1">
    <citation type="submission" date="2009-04" db="EMBL/GenBank/DDBJ databases">
        <authorList>
            <person name="Sebastian Y."/>
            <person name="Madupu R."/>
            <person name="Durkin A.S."/>
            <person name="Torralba M."/>
            <person name="Methe B."/>
            <person name="Sutton G.G."/>
            <person name="Strausberg R.L."/>
            <person name="Nelson K.E."/>
        </authorList>
    </citation>
    <scope>NUCLEOTIDE SEQUENCE [LARGE SCALE GENOMIC DNA]</scope>
    <source>
        <strain evidence="3">ATCC 35406 / BCRC 14492 / JCM 8526 / NCTC 13058 / HG 370</strain>
    </source>
</reference>
<feature type="domain" description="Peptidase S1" evidence="1">
    <location>
        <begin position="199"/>
        <end position="461"/>
    </location>
</feature>
<dbReference type="GO" id="GO:0004252">
    <property type="term" value="F:serine-type endopeptidase activity"/>
    <property type="evidence" value="ECO:0007669"/>
    <property type="project" value="InterPro"/>
</dbReference>
<dbReference type="Pfam" id="PF13365">
    <property type="entry name" value="Trypsin_2"/>
    <property type="match status" value="1"/>
</dbReference>
<dbReference type="SUPFAM" id="SSF50494">
    <property type="entry name" value="Trypsin-like serine proteases"/>
    <property type="match status" value="1"/>
</dbReference>
<dbReference type="AlphaFoldDB" id="C3JAX2"/>
<dbReference type="PROSITE" id="PS00134">
    <property type="entry name" value="TRYPSIN_HIS"/>
    <property type="match status" value="1"/>
</dbReference>
<organism evidence="2 3">
    <name type="scientific">Porphyromonas endodontalis (strain ATCC 35406 / DSM 24491 / JCM 8526 / CCUG 16442 / BCRC 14492 / NCTC 13058 / HG 370)</name>
    <name type="common">Bacteroides endodontalis</name>
    <dbReference type="NCBI Taxonomy" id="553175"/>
    <lineage>
        <taxon>Bacteria</taxon>
        <taxon>Pseudomonadati</taxon>
        <taxon>Bacteroidota</taxon>
        <taxon>Bacteroidia</taxon>
        <taxon>Bacteroidales</taxon>
        <taxon>Porphyromonadaceae</taxon>
        <taxon>Porphyromonas</taxon>
    </lineage>
</organism>
<dbReference type="Proteomes" id="UP000004295">
    <property type="component" value="Unassembled WGS sequence"/>
</dbReference>